<dbReference type="Proteomes" id="UP001597508">
    <property type="component" value="Unassembled WGS sequence"/>
</dbReference>
<comment type="caution">
    <text evidence="1">The sequence shown here is derived from an EMBL/GenBank/DDBJ whole genome shotgun (WGS) entry which is preliminary data.</text>
</comment>
<proteinExistence type="predicted"/>
<name>A0ABW5LQV1_9FLAO</name>
<protein>
    <submittedName>
        <fullName evidence="1">Uncharacterized protein</fullName>
    </submittedName>
</protein>
<organism evidence="1 2">
    <name type="scientific">Pseudotenacibaculum haliotis</name>
    <dbReference type="NCBI Taxonomy" id="1862138"/>
    <lineage>
        <taxon>Bacteria</taxon>
        <taxon>Pseudomonadati</taxon>
        <taxon>Bacteroidota</taxon>
        <taxon>Flavobacteriia</taxon>
        <taxon>Flavobacteriales</taxon>
        <taxon>Flavobacteriaceae</taxon>
        <taxon>Pseudotenacibaculum</taxon>
    </lineage>
</organism>
<gene>
    <name evidence="1" type="ORF">ACFSRZ_04325</name>
</gene>
<evidence type="ECO:0000313" key="2">
    <source>
        <dbReference type="Proteomes" id="UP001597508"/>
    </source>
</evidence>
<dbReference type="EMBL" id="JBHULH010000001">
    <property type="protein sequence ID" value="MFD2566584.1"/>
    <property type="molecule type" value="Genomic_DNA"/>
</dbReference>
<sequence>MKAIHWSPTKNKSAILEKGIQIQDTWISATLATPFKNLNRWWLDFLLNDQEYLGFVFELNESDFPLVHDHWVIDTHKEYDDDYKIISKRRYTLKEILNSNPKSVFPSIKQLKKNYKETIICRIGDSTEEGLTLESYEERLSLGKKYIQKSKKKAIKDFIDNSDFMEFTFEDYQLLLFKNIAPERIVKVIKPNTNYQYNELMNEIKESL</sequence>
<accession>A0ABW5LQV1</accession>
<dbReference type="RefSeq" id="WP_379665289.1">
    <property type="nucleotide sequence ID" value="NZ_JBHULH010000001.1"/>
</dbReference>
<evidence type="ECO:0000313" key="1">
    <source>
        <dbReference type="EMBL" id="MFD2566584.1"/>
    </source>
</evidence>
<keyword evidence="2" id="KW-1185">Reference proteome</keyword>
<reference evidence="2" key="1">
    <citation type="journal article" date="2019" name="Int. J. Syst. Evol. Microbiol.">
        <title>The Global Catalogue of Microorganisms (GCM) 10K type strain sequencing project: providing services to taxonomists for standard genome sequencing and annotation.</title>
        <authorList>
            <consortium name="The Broad Institute Genomics Platform"/>
            <consortium name="The Broad Institute Genome Sequencing Center for Infectious Disease"/>
            <person name="Wu L."/>
            <person name="Ma J."/>
        </authorList>
    </citation>
    <scope>NUCLEOTIDE SEQUENCE [LARGE SCALE GENOMIC DNA]</scope>
    <source>
        <strain evidence="2">KCTC 52127</strain>
    </source>
</reference>